<dbReference type="Proteomes" id="UP000186817">
    <property type="component" value="Unassembled WGS sequence"/>
</dbReference>
<feature type="compositionally biased region" description="Acidic residues" evidence="2">
    <location>
        <begin position="676"/>
        <end position="697"/>
    </location>
</feature>
<gene>
    <name evidence="3" type="ORF">AK812_SmicGene11060</name>
</gene>
<feature type="region of interest" description="Disordered" evidence="2">
    <location>
        <begin position="671"/>
        <end position="705"/>
    </location>
</feature>
<keyword evidence="4" id="KW-1185">Reference proteome</keyword>
<dbReference type="EMBL" id="LSRX01000177">
    <property type="protein sequence ID" value="OLQ05706.1"/>
    <property type="molecule type" value="Genomic_DNA"/>
</dbReference>
<feature type="region of interest" description="Disordered" evidence="2">
    <location>
        <begin position="180"/>
        <end position="206"/>
    </location>
</feature>
<evidence type="ECO:0000256" key="1">
    <source>
        <dbReference type="SAM" id="Coils"/>
    </source>
</evidence>
<reference evidence="3 4" key="1">
    <citation type="submission" date="2016-02" db="EMBL/GenBank/DDBJ databases">
        <title>Genome analysis of coral dinoflagellate symbionts highlights evolutionary adaptations to a symbiotic lifestyle.</title>
        <authorList>
            <person name="Aranda M."/>
            <person name="Li Y."/>
            <person name="Liew Y.J."/>
            <person name="Baumgarten S."/>
            <person name="Simakov O."/>
            <person name="Wilson M."/>
            <person name="Piel J."/>
            <person name="Ashoor H."/>
            <person name="Bougouffa S."/>
            <person name="Bajic V.B."/>
            <person name="Ryu T."/>
            <person name="Ravasi T."/>
            <person name="Bayer T."/>
            <person name="Micklem G."/>
            <person name="Kim H."/>
            <person name="Bhak J."/>
            <person name="Lajeunesse T.C."/>
            <person name="Voolstra C.R."/>
        </authorList>
    </citation>
    <scope>NUCLEOTIDE SEQUENCE [LARGE SCALE GENOMIC DNA]</scope>
    <source>
        <strain evidence="3 4">CCMP2467</strain>
    </source>
</reference>
<dbReference type="InterPro" id="IPR012337">
    <property type="entry name" value="RNaseH-like_sf"/>
</dbReference>
<sequence length="2131" mass="235978">MVAGTSSNPLVGSNRSNDSMAATGNAPAKDNGKPEDDLPIRPGEFVRGIQRFVTVARKAEIRVRKAQEEREAILGRWDKFQNELQATFVKERELFKKDLQRNQEELNKLDEAQRGAFEDLQKAFSSPATMKSKPAAQPNQDALQEWQSVLEACEEEPDVEMTAAMAEALGAHDDLEAKTPARRGTPRMETMTPPRPTASRAGPKSSKAWDAFMEAASGFARRNKEGRGTDSFEDKIQDTANPYQVNGGEISDEEDDEVMVGALGRKEEIPEADSSWHGPLGGHVRVWSSHWSGNGRHAEWPGLRRCWSILDVLEFIYEFAEVTFWAGEAGSSHLVAFFSTLLAVYTIALVLVGPNRMIRVFLLFAVSYQAPPPRFAVPVATEQMDDLQPTMEEEGHSFDQFYATTPQIGDHFASFIACPPWMGETSKTMLVMDAREIGGTVFAFYVDDEISLQTVKNNLLEFEASQPDVYLFGNHRPLQPGQLARPITAGVVKVVLRGAICRWSDELTTRLRQVDRWLPNLDPPGARDGLFEVFQSTDDQVIEDLIEDDERPIEQAAAEMLMVDYPCVVYLPEERIAKLAHEGRRIWEIYAVLNLNELPGEDTFVIFLDLQQLGLFPQWAQLTTADFDPREYVSGLQLQGIQDWVITVIGGQPQRNGQLVVKNCETLVITLQPPEETSEENESGDEESDDDDSDSGDDSSRVPLAELLPPPAFDIDCETIPLQHGAEEVSQMVAVWPPDWLQASLDDIDFKPVTRQALSLAALVHWTTILCGTAQLSNLAVHIYTDGSYAEEQGISGAAALMLLRDDNSRIAWLGGCGTKILGDPDSLWTGSYPPALYAEQVAIVLALLWIGQALHFMPIGEVVVHFDCQAAGWSADGSWAPCNSFATKVHELELFIRSLLAGRLTFQHVKAHEGDAWNEAADVMAKTVSGCPRMIPSPPARNCQAFLYADLSWLATTVWPGGRGVLPIKHGSFLQWKPGEHRRSFFQETKDAEGTVSSRRFLRLASPSQAHWGTAIWFSKTLGAFEVEGKTMIIEEADLVIVQSTPRLLLVSIDKDGFKCLLFSGYCPHEARADERQQFLSELARRLRQLPPHDLVIGGIDANARPPLGYAEVTGTRPFSQPDFAGQEFAATLHDCNLWLPATFHEYHHGIDATYQHPNGQEHRIDFIALGGQALANQVESQVALDFDTANKLEDHKAVELTLAFTVGGLHGERKLYRPRFDRQRMRSREGHGDYPRGYDQVPGTTMVCGCGQALPATAGLPPATDGGQMEDNFRAPSGGFRATYISSEVWSWREAKLKLKELAGHRRRMWPTAVAEAFSWWAGSSDTWSPRAVLKQELLYDLVAAAITFATDRIKRRIYKDKQTFLEQLAHDGLSSTTQILQRLRQHGLGGRKNKVQKKPLPKLCRQVPWTTADLPTRSLFVSSTLGKAYHKLIRGRGAPIGFASMYPLSFLRHAQDRHHSCAALFIDTRAAYYRVVRQVAIGTLQADEDVARLLSYFGLGPDDMHQLLRIVQEGGLMKEAGNKESVQAACADFHRGTWFVSSYATGHKLATTTTGSRPGDSWADAIFAYIYARAMGTLVERADGESLLSYIEHNPDNGIFSGPVGEVASIARDGTWADDSVLPIEDKSPGQLVAKLKRLASLAISTLEEFGLSPNLKPGKTSAVLSLVGKGAMAARRAATIQGRPAILLEDLGIELPIVPQHVHLGAVIDNKLTLKGESRHRLALLGSAYDQGKRLVFQNKTIPLAIRASLFETGVRSTLFNLSIWMPEGEAWSKLSGGYSRCLRRLLSTHYKGADLFKIPLPMVHVLTDSWSLDLVAMRSRLGLLAALVTNGPDILWAVLQQEQRWMSQLQVDLQRLRTFDSECLEPDTNRQMIGPAEWAACDLNPKVGWEGWEPTSSRPGFGSREWRRLETEQYTPAASAYRAVCGELFEAHSWSDTDGLVSAIVGILSSIPLYASEECDVCDYIAGEVRELRGSDPQLLCDEKSTENVLQALETAPSSPRAPTTECCERSNTLQDFKAEIAAIQWEKIVRGCSFECETPEATPEILEISWEDGGHDVARVAEVPNSRIAAEAYLVFLKECHGVSDGSGAGDSCAADAGYDDEHRRHYVDPSNIGLVEKKQLCTVR</sequence>
<dbReference type="PROSITE" id="PS50879">
    <property type="entry name" value="RNASE_H_1"/>
    <property type="match status" value="1"/>
</dbReference>
<feature type="coiled-coil region" evidence="1">
    <location>
        <begin position="49"/>
        <end position="112"/>
    </location>
</feature>
<accession>A0A1Q9EE38</accession>
<dbReference type="SUPFAM" id="SSF56219">
    <property type="entry name" value="DNase I-like"/>
    <property type="match status" value="1"/>
</dbReference>
<proteinExistence type="predicted"/>
<dbReference type="SUPFAM" id="SSF53098">
    <property type="entry name" value="Ribonuclease H-like"/>
    <property type="match status" value="1"/>
</dbReference>
<protein>
    <submittedName>
        <fullName evidence="3">Uncharacterized protein</fullName>
    </submittedName>
</protein>
<dbReference type="OrthoDB" id="410521at2759"/>
<feature type="compositionally biased region" description="Basic and acidic residues" evidence="2">
    <location>
        <begin position="30"/>
        <end position="39"/>
    </location>
</feature>
<comment type="caution">
    <text evidence="3">The sequence shown here is derived from an EMBL/GenBank/DDBJ whole genome shotgun (WGS) entry which is preliminary data.</text>
</comment>
<dbReference type="InterPro" id="IPR036691">
    <property type="entry name" value="Endo/exonu/phosph_ase_sf"/>
</dbReference>
<name>A0A1Q9EE38_SYMMI</name>
<feature type="region of interest" description="Disordered" evidence="2">
    <location>
        <begin position="1"/>
        <end position="42"/>
    </location>
</feature>
<keyword evidence="1" id="KW-0175">Coiled coil</keyword>
<dbReference type="InterPro" id="IPR036397">
    <property type="entry name" value="RNaseH_sf"/>
</dbReference>
<dbReference type="GO" id="GO:0004523">
    <property type="term" value="F:RNA-DNA hybrid ribonuclease activity"/>
    <property type="evidence" value="ECO:0007669"/>
    <property type="project" value="InterPro"/>
</dbReference>
<dbReference type="Gene3D" id="3.60.10.10">
    <property type="entry name" value="Endonuclease/exonuclease/phosphatase"/>
    <property type="match status" value="1"/>
</dbReference>
<evidence type="ECO:0000313" key="4">
    <source>
        <dbReference type="Proteomes" id="UP000186817"/>
    </source>
</evidence>
<evidence type="ECO:0000313" key="3">
    <source>
        <dbReference type="EMBL" id="OLQ05706.1"/>
    </source>
</evidence>
<dbReference type="GO" id="GO:0003676">
    <property type="term" value="F:nucleic acid binding"/>
    <property type="evidence" value="ECO:0007669"/>
    <property type="project" value="InterPro"/>
</dbReference>
<dbReference type="InterPro" id="IPR002156">
    <property type="entry name" value="RNaseH_domain"/>
</dbReference>
<organism evidence="3 4">
    <name type="scientific">Symbiodinium microadriaticum</name>
    <name type="common">Dinoflagellate</name>
    <name type="synonym">Zooxanthella microadriatica</name>
    <dbReference type="NCBI Taxonomy" id="2951"/>
    <lineage>
        <taxon>Eukaryota</taxon>
        <taxon>Sar</taxon>
        <taxon>Alveolata</taxon>
        <taxon>Dinophyceae</taxon>
        <taxon>Suessiales</taxon>
        <taxon>Symbiodiniaceae</taxon>
        <taxon>Symbiodinium</taxon>
    </lineage>
</organism>
<dbReference type="Gene3D" id="3.30.420.10">
    <property type="entry name" value="Ribonuclease H-like superfamily/Ribonuclease H"/>
    <property type="match status" value="1"/>
</dbReference>
<feature type="compositionally biased region" description="Polar residues" evidence="2">
    <location>
        <begin position="1"/>
        <end position="22"/>
    </location>
</feature>
<evidence type="ECO:0000256" key="2">
    <source>
        <dbReference type="SAM" id="MobiDB-lite"/>
    </source>
</evidence>